<dbReference type="EMBL" id="ML122313">
    <property type="protein sequence ID" value="RPD53950.1"/>
    <property type="molecule type" value="Genomic_DNA"/>
</dbReference>
<proteinExistence type="predicted"/>
<evidence type="ECO:0000313" key="4">
    <source>
        <dbReference type="Proteomes" id="UP000313359"/>
    </source>
</evidence>
<organism evidence="3 4">
    <name type="scientific">Lentinus tigrinus ALCF2SS1-6</name>
    <dbReference type="NCBI Taxonomy" id="1328759"/>
    <lineage>
        <taxon>Eukaryota</taxon>
        <taxon>Fungi</taxon>
        <taxon>Dikarya</taxon>
        <taxon>Basidiomycota</taxon>
        <taxon>Agaricomycotina</taxon>
        <taxon>Agaricomycetes</taxon>
        <taxon>Polyporales</taxon>
        <taxon>Polyporaceae</taxon>
        <taxon>Lentinus</taxon>
    </lineage>
</organism>
<feature type="chain" id="PRO_5022897708" evidence="2">
    <location>
        <begin position="25"/>
        <end position="171"/>
    </location>
</feature>
<evidence type="ECO:0000313" key="3">
    <source>
        <dbReference type="EMBL" id="RPD53950.1"/>
    </source>
</evidence>
<feature type="signal peptide" evidence="2">
    <location>
        <begin position="1"/>
        <end position="24"/>
    </location>
</feature>
<reference evidence="3" key="1">
    <citation type="journal article" date="2018" name="Genome Biol. Evol.">
        <title>Genomics and development of Lentinus tigrinus, a white-rot wood-decaying mushroom with dimorphic fruiting bodies.</title>
        <authorList>
            <person name="Wu B."/>
            <person name="Xu Z."/>
            <person name="Knudson A."/>
            <person name="Carlson A."/>
            <person name="Chen N."/>
            <person name="Kovaka S."/>
            <person name="LaButti K."/>
            <person name="Lipzen A."/>
            <person name="Pennachio C."/>
            <person name="Riley R."/>
            <person name="Schakwitz W."/>
            <person name="Umezawa K."/>
            <person name="Ohm R.A."/>
            <person name="Grigoriev I.V."/>
            <person name="Nagy L.G."/>
            <person name="Gibbons J."/>
            <person name="Hibbett D."/>
        </authorList>
    </citation>
    <scope>NUCLEOTIDE SEQUENCE [LARGE SCALE GENOMIC DNA]</scope>
    <source>
        <strain evidence="3">ALCF2SS1-6</strain>
    </source>
</reference>
<keyword evidence="2" id="KW-0732">Signal</keyword>
<accession>A0A5C2RTH9</accession>
<gene>
    <name evidence="3" type="ORF">L227DRAFT_376531</name>
</gene>
<dbReference type="Proteomes" id="UP000313359">
    <property type="component" value="Unassembled WGS sequence"/>
</dbReference>
<protein>
    <submittedName>
        <fullName evidence="3">Uncharacterized protein</fullName>
    </submittedName>
</protein>
<evidence type="ECO:0000256" key="2">
    <source>
        <dbReference type="SAM" id="SignalP"/>
    </source>
</evidence>
<feature type="region of interest" description="Disordered" evidence="1">
    <location>
        <begin position="51"/>
        <end position="77"/>
    </location>
</feature>
<keyword evidence="4" id="KW-1185">Reference proteome</keyword>
<name>A0A5C2RTH9_9APHY</name>
<dbReference type="AlphaFoldDB" id="A0A5C2RTH9"/>
<evidence type="ECO:0000256" key="1">
    <source>
        <dbReference type="SAM" id="MobiDB-lite"/>
    </source>
</evidence>
<sequence>MFQLFDALMTFVTGLIPLTSITLGIHSPEHTSPLSPMIISTDVLNFSRRLDQPDRRPLSPPNPSSGSTRRSGQGGMCPRIALAHPRITSPAHWCTIRKPRIWASTRSAVSRTSVTSCAGLEKDRGGPYGTGARYCRFTGDTDMHSPGATLRARPIRNEAAARGIWTHIQPP</sequence>